<dbReference type="PANTHER" id="PTHR33540:SF2">
    <property type="entry name" value="TRNA THREONYLCARBAMOYLADENOSINE BIOSYNTHESIS PROTEIN TSAE"/>
    <property type="match status" value="1"/>
</dbReference>
<sequence length="138" mass="15986">MVKNYSLQELPEIAKEIIQNCKHKILLFYGEMGVGKTTLIKEIVKQLGVLDNVSSPTFSLVNEYHTSNSDKVYHFDFYRIDDEEEALDMGVEEYFYSNNWCLVEWPNKVENLLPLKSVSITITSDSNQVRTITIKDNE</sequence>
<dbReference type="OrthoDB" id="9815896at2"/>
<gene>
    <name evidence="11" type="ORF">SAMN04488111_0842</name>
</gene>
<evidence type="ECO:0000256" key="8">
    <source>
        <dbReference type="ARBA" id="ARBA00022840"/>
    </source>
</evidence>
<evidence type="ECO:0000256" key="10">
    <source>
        <dbReference type="ARBA" id="ARBA00032441"/>
    </source>
</evidence>
<comment type="similarity">
    <text evidence="2">Belongs to the TsaE family.</text>
</comment>
<dbReference type="GO" id="GO:0046872">
    <property type="term" value="F:metal ion binding"/>
    <property type="evidence" value="ECO:0007669"/>
    <property type="project" value="UniProtKB-KW"/>
</dbReference>
<organism evidence="11 12">
    <name type="scientific">Lutibacter flavus</name>
    <dbReference type="NCBI Taxonomy" id="691689"/>
    <lineage>
        <taxon>Bacteria</taxon>
        <taxon>Pseudomonadati</taxon>
        <taxon>Bacteroidota</taxon>
        <taxon>Flavobacteriia</taxon>
        <taxon>Flavobacteriales</taxon>
        <taxon>Flavobacteriaceae</taxon>
        <taxon>Lutibacter</taxon>
    </lineage>
</organism>
<dbReference type="EMBL" id="FZNX01000001">
    <property type="protein sequence ID" value="SNR36282.1"/>
    <property type="molecule type" value="Genomic_DNA"/>
</dbReference>
<evidence type="ECO:0000256" key="4">
    <source>
        <dbReference type="ARBA" id="ARBA00022490"/>
    </source>
</evidence>
<dbReference type="GO" id="GO:0005524">
    <property type="term" value="F:ATP binding"/>
    <property type="evidence" value="ECO:0007669"/>
    <property type="project" value="UniProtKB-KW"/>
</dbReference>
<dbReference type="InterPro" id="IPR003442">
    <property type="entry name" value="T6A_TsaE"/>
</dbReference>
<dbReference type="SUPFAM" id="SSF52540">
    <property type="entry name" value="P-loop containing nucleoside triphosphate hydrolases"/>
    <property type="match status" value="1"/>
</dbReference>
<name>A0A238VPJ1_9FLAO</name>
<accession>A0A238VPJ1</accession>
<comment type="subcellular location">
    <subcellularLocation>
        <location evidence="1">Cytoplasm</location>
    </subcellularLocation>
</comment>
<dbReference type="PANTHER" id="PTHR33540">
    <property type="entry name" value="TRNA THREONYLCARBAMOYLADENOSINE BIOSYNTHESIS PROTEIN TSAE"/>
    <property type="match status" value="1"/>
</dbReference>
<dbReference type="Gene3D" id="3.40.50.300">
    <property type="entry name" value="P-loop containing nucleotide triphosphate hydrolases"/>
    <property type="match status" value="1"/>
</dbReference>
<reference evidence="12" key="1">
    <citation type="submission" date="2017-06" db="EMBL/GenBank/DDBJ databases">
        <authorList>
            <person name="Varghese N."/>
            <person name="Submissions S."/>
        </authorList>
    </citation>
    <scope>NUCLEOTIDE SEQUENCE [LARGE SCALE GENOMIC DNA]</scope>
    <source>
        <strain evidence="12">DSM 27993</strain>
    </source>
</reference>
<dbReference type="InterPro" id="IPR027417">
    <property type="entry name" value="P-loop_NTPase"/>
</dbReference>
<evidence type="ECO:0000256" key="9">
    <source>
        <dbReference type="ARBA" id="ARBA00022842"/>
    </source>
</evidence>
<keyword evidence="8" id="KW-0067">ATP-binding</keyword>
<keyword evidence="12" id="KW-1185">Reference proteome</keyword>
<keyword evidence="4" id="KW-0963">Cytoplasm</keyword>
<evidence type="ECO:0000313" key="11">
    <source>
        <dbReference type="EMBL" id="SNR36282.1"/>
    </source>
</evidence>
<dbReference type="GO" id="GO:0002949">
    <property type="term" value="P:tRNA threonylcarbamoyladenosine modification"/>
    <property type="evidence" value="ECO:0007669"/>
    <property type="project" value="InterPro"/>
</dbReference>
<evidence type="ECO:0000256" key="2">
    <source>
        <dbReference type="ARBA" id="ARBA00007599"/>
    </source>
</evidence>
<keyword evidence="9" id="KW-0460">Magnesium</keyword>
<dbReference type="Proteomes" id="UP000198412">
    <property type="component" value="Unassembled WGS sequence"/>
</dbReference>
<dbReference type="Pfam" id="PF02367">
    <property type="entry name" value="TsaE"/>
    <property type="match status" value="1"/>
</dbReference>
<evidence type="ECO:0000256" key="7">
    <source>
        <dbReference type="ARBA" id="ARBA00022741"/>
    </source>
</evidence>
<evidence type="ECO:0000256" key="3">
    <source>
        <dbReference type="ARBA" id="ARBA00019010"/>
    </source>
</evidence>
<keyword evidence="6" id="KW-0479">Metal-binding</keyword>
<evidence type="ECO:0000256" key="6">
    <source>
        <dbReference type="ARBA" id="ARBA00022723"/>
    </source>
</evidence>
<dbReference type="RefSeq" id="WP_089377146.1">
    <property type="nucleotide sequence ID" value="NZ_FZNX01000001.1"/>
</dbReference>
<dbReference type="GO" id="GO:0005737">
    <property type="term" value="C:cytoplasm"/>
    <property type="evidence" value="ECO:0007669"/>
    <property type="project" value="UniProtKB-SubCell"/>
</dbReference>
<keyword evidence="7" id="KW-0547">Nucleotide-binding</keyword>
<dbReference type="AlphaFoldDB" id="A0A238VPJ1"/>
<evidence type="ECO:0000313" key="12">
    <source>
        <dbReference type="Proteomes" id="UP000198412"/>
    </source>
</evidence>
<dbReference type="NCBIfam" id="TIGR00150">
    <property type="entry name" value="T6A_YjeE"/>
    <property type="match status" value="1"/>
</dbReference>
<evidence type="ECO:0000256" key="1">
    <source>
        <dbReference type="ARBA" id="ARBA00004496"/>
    </source>
</evidence>
<proteinExistence type="inferred from homology"/>
<keyword evidence="5" id="KW-0819">tRNA processing</keyword>
<evidence type="ECO:0000256" key="5">
    <source>
        <dbReference type="ARBA" id="ARBA00022694"/>
    </source>
</evidence>
<protein>
    <recommendedName>
        <fullName evidence="3">tRNA threonylcarbamoyladenosine biosynthesis protein TsaE</fullName>
    </recommendedName>
    <alternativeName>
        <fullName evidence="10">t(6)A37 threonylcarbamoyladenosine biosynthesis protein TsaE</fullName>
    </alternativeName>
</protein>